<sequence length="532" mass="59304">MIGDDLSDPKYWDAAKGVVSGAPPLKSRSVSVQEICGTYQHIWDGERGHHPEGEYFFTLSVDPAVTPGTEVQPKDIIGRLKVGCLMLSTKVLIPYDEDGCPNDWEFQELKCVNEDDQGDESVGYVDQCAVTVLDVNDDSGTPFLSYVVDWGHTCISYIGKKVKDGQEKIEVLTVKEIARLGMDLDEEEAEERWKAKASQAKDQTSSTADNSSWLLYDAEDRPMLRVPMLTSRKVTFEEICGTYRRVWDEYGQPGEYDECNDNDYMKLSINTDVKPDSGVLPKNIIGSLELGDASLTIKSLRSWDDTIPDPVNRWVAEDFDYDHPDGEIADGCMITVLDVSDDDGVPLVDFAIDFGETDHSNIQIISFLGKKVKYEDEKGVCLTKSERERFEAHVICGQSDDKMECDDEESKDSVMDVGGEDKASASSTSVKAGTKRKAEDDFEGPVRAPPRAPSSNNPVQPSALNPPRDCPCPICAQNFTSEGLVDHLTSTHKDCFAVDRPTRRRLLKLPRRQFMIEMRKYATKSQTIVGKV</sequence>
<gene>
    <name evidence="1" type="ORF">BV22DRAFT_416493</name>
</gene>
<name>A0ACB8BK18_9AGAM</name>
<keyword evidence="2" id="KW-1185">Reference proteome</keyword>
<dbReference type="EMBL" id="MU266397">
    <property type="protein sequence ID" value="KAH7925685.1"/>
    <property type="molecule type" value="Genomic_DNA"/>
</dbReference>
<reference evidence="1" key="1">
    <citation type="journal article" date="2021" name="New Phytol.">
        <title>Evolutionary innovations through gain and loss of genes in the ectomycorrhizal Boletales.</title>
        <authorList>
            <person name="Wu G."/>
            <person name="Miyauchi S."/>
            <person name="Morin E."/>
            <person name="Kuo A."/>
            <person name="Drula E."/>
            <person name="Varga T."/>
            <person name="Kohler A."/>
            <person name="Feng B."/>
            <person name="Cao Y."/>
            <person name="Lipzen A."/>
            <person name="Daum C."/>
            <person name="Hundley H."/>
            <person name="Pangilinan J."/>
            <person name="Johnson J."/>
            <person name="Barry K."/>
            <person name="LaButti K."/>
            <person name="Ng V."/>
            <person name="Ahrendt S."/>
            <person name="Min B."/>
            <person name="Choi I.G."/>
            <person name="Park H."/>
            <person name="Plett J.M."/>
            <person name="Magnuson J."/>
            <person name="Spatafora J.W."/>
            <person name="Nagy L.G."/>
            <person name="Henrissat B."/>
            <person name="Grigoriev I.V."/>
            <person name="Yang Z.L."/>
            <person name="Xu J."/>
            <person name="Martin F.M."/>
        </authorList>
    </citation>
    <scope>NUCLEOTIDE SEQUENCE</scope>
    <source>
        <strain evidence="1">KUC20120723A-06</strain>
    </source>
</reference>
<evidence type="ECO:0000313" key="1">
    <source>
        <dbReference type="EMBL" id="KAH7925685.1"/>
    </source>
</evidence>
<organism evidence="1 2">
    <name type="scientific">Leucogyrophana mollusca</name>
    <dbReference type="NCBI Taxonomy" id="85980"/>
    <lineage>
        <taxon>Eukaryota</taxon>
        <taxon>Fungi</taxon>
        <taxon>Dikarya</taxon>
        <taxon>Basidiomycota</taxon>
        <taxon>Agaricomycotina</taxon>
        <taxon>Agaricomycetes</taxon>
        <taxon>Agaricomycetidae</taxon>
        <taxon>Boletales</taxon>
        <taxon>Boletales incertae sedis</taxon>
        <taxon>Leucogyrophana</taxon>
    </lineage>
</organism>
<comment type="caution">
    <text evidence="1">The sequence shown here is derived from an EMBL/GenBank/DDBJ whole genome shotgun (WGS) entry which is preliminary data.</text>
</comment>
<accession>A0ACB8BK18</accession>
<proteinExistence type="predicted"/>
<protein>
    <submittedName>
        <fullName evidence="1">Uncharacterized protein</fullName>
    </submittedName>
</protein>
<dbReference type="Proteomes" id="UP000790709">
    <property type="component" value="Unassembled WGS sequence"/>
</dbReference>
<evidence type="ECO:0000313" key="2">
    <source>
        <dbReference type="Proteomes" id="UP000790709"/>
    </source>
</evidence>